<evidence type="ECO:0000313" key="1">
    <source>
        <dbReference type="EMBL" id="JAD32687.1"/>
    </source>
</evidence>
<sequence length="59" mass="6518">MHFQRLGILFHSRLPISGSLYFNTPPSCLTDGWTPPVICLISPFPLSSLLGFCSFSTES</sequence>
<protein>
    <submittedName>
        <fullName evidence="1">Uncharacterized protein</fullName>
    </submittedName>
</protein>
<organism evidence="1">
    <name type="scientific">Arundo donax</name>
    <name type="common">Giant reed</name>
    <name type="synonym">Donax arundinaceus</name>
    <dbReference type="NCBI Taxonomy" id="35708"/>
    <lineage>
        <taxon>Eukaryota</taxon>
        <taxon>Viridiplantae</taxon>
        <taxon>Streptophyta</taxon>
        <taxon>Embryophyta</taxon>
        <taxon>Tracheophyta</taxon>
        <taxon>Spermatophyta</taxon>
        <taxon>Magnoliopsida</taxon>
        <taxon>Liliopsida</taxon>
        <taxon>Poales</taxon>
        <taxon>Poaceae</taxon>
        <taxon>PACMAD clade</taxon>
        <taxon>Arundinoideae</taxon>
        <taxon>Arundineae</taxon>
        <taxon>Arundo</taxon>
    </lineage>
</organism>
<accession>A0A0A8ZCV2</accession>
<name>A0A0A8ZCV2_ARUDO</name>
<reference evidence="1" key="2">
    <citation type="journal article" date="2015" name="Data Brief">
        <title>Shoot transcriptome of the giant reed, Arundo donax.</title>
        <authorList>
            <person name="Barrero R.A."/>
            <person name="Guerrero F.D."/>
            <person name="Moolhuijzen P."/>
            <person name="Goolsby J.A."/>
            <person name="Tidwell J."/>
            <person name="Bellgard S.E."/>
            <person name="Bellgard M.I."/>
        </authorList>
    </citation>
    <scope>NUCLEOTIDE SEQUENCE</scope>
    <source>
        <tissue evidence="1">Shoot tissue taken approximately 20 cm above the soil surface</tissue>
    </source>
</reference>
<dbReference type="EMBL" id="GBRH01265208">
    <property type="protein sequence ID" value="JAD32687.1"/>
    <property type="molecule type" value="Transcribed_RNA"/>
</dbReference>
<proteinExistence type="predicted"/>
<dbReference type="AlphaFoldDB" id="A0A0A8ZCV2"/>
<reference evidence="1" key="1">
    <citation type="submission" date="2014-09" db="EMBL/GenBank/DDBJ databases">
        <authorList>
            <person name="Magalhaes I.L.F."/>
            <person name="Oliveira U."/>
            <person name="Santos F.R."/>
            <person name="Vidigal T.H.D.A."/>
            <person name="Brescovit A.D."/>
            <person name="Santos A.J."/>
        </authorList>
    </citation>
    <scope>NUCLEOTIDE SEQUENCE</scope>
    <source>
        <tissue evidence="1">Shoot tissue taken approximately 20 cm above the soil surface</tissue>
    </source>
</reference>